<keyword evidence="2" id="KW-0378">Hydrolase</keyword>
<reference evidence="2 3" key="1">
    <citation type="submission" date="2021-01" db="EMBL/GenBank/DDBJ databases">
        <title>Roseomonas sp. nov, a bacterium isolated from an oil production mixture in Yumen Oilfield.</title>
        <authorList>
            <person name="Wu D."/>
        </authorList>
    </citation>
    <scope>NUCLEOTIDE SEQUENCE [LARGE SCALE GENOMIC DNA]</scope>
    <source>
        <strain evidence="2 3">ROY-5-3</strain>
    </source>
</reference>
<dbReference type="GO" id="GO:0016787">
    <property type="term" value="F:hydrolase activity"/>
    <property type="evidence" value="ECO:0007669"/>
    <property type="project" value="UniProtKB-KW"/>
</dbReference>
<organism evidence="2 3">
    <name type="scientific">Falsiroseomonas oleicola</name>
    <dbReference type="NCBI Taxonomy" id="2801474"/>
    <lineage>
        <taxon>Bacteria</taxon>
        <taxon>Pseudomonadati</taxon>
        <taxon>Pseudomonadota</taxon>
        <taxon>Alphaproteobacteria</taxon>
        <taxon>Acetobacterales</taxon>
        <taxon>Roseomonadaceae</taxon>
        <taxon>Falsiroseomonas</taxon>
    </lineage>
</organism>
<sequence length="554" mass="60559">MKLTRHFLTIGNRRVHYTRIGQGPAVALLHASPCSAKVLQPVQEVFAGSFTALAFDTPGFGLSDLLPNDPPEIEDFADALAEALAALGVEQASTYGRHTGASIAVEYARRHPDRCAMALTDGFPVFTAKAAEERLKKYLLPLVPEWDGSHLVWLWYRYRDQHVFWPWHNQSLAFRADTDAPDPEFNHRGVVELLEAGDGYRIGYAAAFRHAGLAVLPELHVPVCFGNRPGDSQHRTMAAYPPEAWVQEMPRDPLAAAAAERAILLRHPPRGDVPPAPMATPIAGRSTTNYVDVGGRQVLVRVVGDIHAGPPLVLAPHVPGASALYEELLGALDIPTIAFDPPGHGESEPREDGAQGPEAWAEALWGVCDALGVPAAHLFGHNAGASTVVAAATARPDRALSVLLAAPIALPPRLRAEWAPRWAPDVTPVWDGSHLLRMWHMRRDMGLWFPWWDRRLETARAVEPRIEPERLQAEIRQVAKNPASFGPAWQALLAWPLQERLAALPHRVVLLEAENDLFGQCMPLVQAVRPEASLLRCGDNVPDKVAVIRAALAG</sequence>
<comment type="caution">
    <text evidence="2">The sequence shown here is derived from an EMBL/GenBank/DDBJ whole genome shotgun (WGS) entry which is preliminary data.</text>
</comment>
<evidence type="ECO:0000313" key="3">
    <source>
        <dbReference type="Proteomes" id="UP000689967"/>
    </source>
</evidence>
<feature type="domain" description="AB hydrolase-1" evidence="1">
    <location>
        <begin position="27"/>
        <end position="142"/>
    </location>
</feature>
<dbReference type="PANTHER" id="PTHR43433">
    <property type="entry name" value="HYDROLASE, ALPHA/BETA FOLD FAMILY PROTEIN"/>
    <property type="match status" value="1"/>
</dbReference>
<gene>
    <name evidence="2" type="ORF">JJQ90_05330</name>
</gene>
<dbReference type="InterPro" id="IPR000073">
    <property type="entry name" value="AB_hydrolase_1"/>
</dbReference>
<evidence type="ECO:0000313" key="2">
    <source>
        <dbReference type="EMBL" id="MBU8543116.1"/>
    </source>
</evidence>
<name>A0ABS6H6I7_9PROT</name>
<dbReference type="RefSeq" id="WP_216873408.1">
    <property type="nucleotide sequence ID" value="NZ_JAERQM010000001.1"/>
</dbReference>
<protein>
    <submittedName>
        <fullName evidence="2">Alpha/beta fold hydrolase</fullName>
    </submittedName>
</protein>
<evidence type="ECO:0000259" key="1">
    <source>
        <dbReference type="Pfam" id="PF00561"/>
    </source>
</evidence>
<keyword evidence="3" id="KW-1185">Reference proteome</keyword>
<proteinExistence type="predicted"/>
<dbReference type="EMBL" id="JAERQM010000001">
    <property type="protein sequence ID" value="MBU8543116.1"/>
    <property type="molecule type" value="Genomic_DNA"/>
</dbReference>
<dbReference type="Pfam" id="PF00561">
    <property type="entry name" value="Abhydrolase_1"/>
    <property type="match status" value="2"/>
</dbReference>
<dbReference type="Proteomes" id="UP000689967">
    <property type="component" value="Unassembled WGS sequence"/>
</dbReference>
<dbReference type="PANTHER" id="PTHR43433:SF5">
    <property type="entry name" value="AB HYDROLASE-1 DOMAIN-CONTAINING PROTEIN"/>
    <property type="match status" value="1"/>
</dbReference>
<accession>A0ABS6H6I7</accession>
<dbReference type="InterPro" id="IPR050471">
    <property type="entry name" value="AB_hydrolase"/>
</dbReference>
<feature type="domain" description="AB hydrolase-1" evidence="1">
    <location>
        <begin position="310"/>
        <end position="416"/>
    </location>
</feature>